<sequence length="159" mass="17633">MSAKERRLLRARKRAVPGLNLVSLMDIFTILVFFLLVNSSDIQQPPSQLLTLPEAHVDTPVSNSLILHINSQGISIQGRKIAQAADLENDAQALIQPLFDELTYQQQRHPLVEGERTLTIMGDRAIPYKLLKKIMSTATEAGYEAISMVVISQAVKDGQ</sequence>
<evidence type="ECO:0000256" key="8">
    <source>
        <dbReference type="SAM" id="Phobius"/>
    </source>
</evidence>
<dbReference type="InterPro" id="IPR003400">
    <property type="entry name" value="ExbD"/>
</dbReference>
<protein>
    <submittedName>
        <fullName evidence="9">Biopolymer transporter ExbD</fullName>
    </submittedName>
</protein>
<dbReference type="Pfam" id="PF02472">
    <property type="entry name" value="ExbD"/>
    <property type="match status" value="1"/>
</dbReference>
<dbReference type="GO" id="GO:0005886">
    <property type="term" value="C:plasma membrane"/>
    <property type="evidence" value="ECO:0007669"/>
    <property type="project" value="UniProtKB-SubCell"/>
</dbReference>
<dbReference type="GO" id="GO:0022857">
    <property type="term" value="F:transmembrane transporter activity"/>
    <property type="evidence" value="ECO:0007669"/>
    <property type="project" value="InterPro"/>
</dbReference>
<organism evidence="9 10">
    <name type="scientific">Shewanella cyperi</name>
    <dbReference type="NCBI Taxonomy" id="2814292"/>
    <lineage>
        <taxon>Bacteria</taxon>
        <taxon>Pseudomonadati</taxon>
        <taxon>Pseudomonadota</taxon>
        <taxon>Gammaproteobacteria</taxon>
        <taxon>Alteromonadales</taxon>
        <taxon>Shewanellaceae</taxon>
        <taxon>Shewanella</taxon>
    </lineage>
</organism>
<comment type="subcellular location">
    <subcellularLocation>
        <location evidence="1">Cell membrane</location>
        <topology evidence="1">Single-pass membrane protein</topology>
    </subcellularLocation>
    <subcellularLocation>
        <location evidence="7">Cell membrane</location>
        <topology evidence="7">Single-pass type II membrane protein</topology>
    </subcellularLocation>
</comment>
<dbReference type="AlphaFoldDB" id="A0A974XQZ7"/>
<proteinExistence type="inferred from homology"/>
<evidence type="ECO:0000256" key="4">
    <source>
        <dbReference type="ARBA" id="ARBA00022692"/>
    </source>
</evidence>
<keyword evidence="3" id="KW-1003">Cell membrane</keyword>
<feature type="transmembrane region" description="Helical" evidence="8">
    <location>
        <begin position="21"/>
        <end position="37"/>
    </location>
</feature>
<dbReference type="EMBL" id="CP071504">
    <property type="protein sequence ID" value="QSX31778.1"/>
    <property type="molecule type" value="Genomic_DNA"/>
</dbReference>
<keyword evidence="7" id="KW-0653">Protein transport</keyword>
<keyword evidence="10" id="KW-1185">Reference proteome</keyword>
<keyword evidence="4 7" id="KW-0812">Transmembrane</keyword>
<evidence type="ECO:0000256" key="3">
    <source>
        <dbReference type="ARBA" id="ARBA00022475"/>
    </source>
</evidence>
<dbReference type="KEGG" id="scyp:JYB88_04505"/>
<keyword evidence="5 8" id="KW-1133">Transmembrane helix</keyword>
<accession>A0A974XQZ7</accession>
<gene>
    <name evidence="9" type="ORF">JYB88_04505</name>
</gene>
<reference evidence="9 10" key="1">
    <citation type="submission" date="2021-03" db="EMBL/GenBank/DDBJ databases">
        <title>Novel species identification of genus Shewanella.</title>
        <authorList>
            <person name="Liu G."/>
            <person name="Zhang Q."/>
        </authorList>
    </citation>
    <scope>NUCLEOTIDE SEQUENCE [LARGE SCALE GENOMIC DNA]</scope>
    <source>
        <strain evidence="9 10">FJAT-53726</strain>
    </source>
</reference>
<evidence type="ECO:0000256" key="2">
    <source>
        <dbReference type="ARBA" id="ARBA00005811"/>
    </source>
</evidence>
<evidence type="ECO:0000256" key="1">
    <source>
        <dbReference type="ARBA" id="ARBA00004162"/>
    </source>
</evidence>
<comment type="similarity">
    <text evidence="2 7">Belongs to the ExbD/TolR family.</text>
</comment>
<dbReference type="Proteomes" id="UP000663281">
    <property type="component" value="Chromosome"/>
</dbReference>
<evidence type="ECO:0000256" key="7">
    <source>
        <dbReference type="RuleBase" id="RU003879"/>
    </source>
</evidence>
<evidence type="ECO:0000256" key="6">
    <source>
        <dbReference type="ARBA" id="ARBA00023136"/>
    </source>
</evidence>
<name>A0A974XQZ7_9GAMM</name>
<evidence type="ECO:0000313" key="10">
    <source>
        <dbReference type="Proteomes" id="UP000663281"/>
    </source>
</evidence>
<evidence type="ECO:0000313" key="9">
    <source>
        <dbReference type="EMBL" id="QSX31778.1"/>
    </source>
</evidence>
<dbReference type="GO" id="GO:0015031">
    <property type="term" value="P:protein transport"/>
    <property type="evidence" value="ECO:0007669"/>
    <property type="project" value="UniProtKB-KW"/>
</dbReference>
<evidence type="ECO:0000256" key="5">
    <source>
        <dbReference type="ARBA" id="ARBA00022989"/>
    </source>
</evidence>
<keyword evidence="7" id="KW-0813">Transport</keyword>
<keyword evidence="6 8" id="KW-0472">Membrane</keyword>